<evidence type="ECO:0000256" key="6">
    <source>
        <dbReference type="ARBA" id="ARBA00022853"/>
    </source>
</evidence>
<feature type="compositionally biased region" description="Basic and acidic residues" evidence="11">
    <location>
        <begin position="2059"/>
        <end position="2073"/>
    </location>
</feature>
<feature type="region of interest" description="Disordered" evidence="11">
    <location>
        <begin position="363"/>
        <end position="603"/>
    </location>
</feature>
<dbReference type="GO" id="GO:0003677">
    <property type="term" value="F:DNA binding"/>
    <property type="evidence" value="ECO:0007669"/>
    <property type="project" value="UniProtKB-KW"/>
</dbReference>
<dbReference type="FunFam" id="2.40.50.40:FF:000001">
    <property type="entry name" value="chromodomain-helicase-DNA-binding protein 8 isoform X4"/>
    <property type="match status" value="1"/>
</dbReference>
<feature type="compositionally biased region" description="Basic and acidic residues" evidence="11">
    <location>
        <begin position="2031"/>
        <end position="2050"/>
    </location>
</feature>
<evidence type="ECO:0000256" key="11">
    <source>
        <dbReference type="SAM" id="MobiDB-lite"/>
    </source>
</evidence>
<organism evidence="15">
    <name type="scientific">Platynereis dumerilii</name>
    <name type="common">Dumeril's clam worm</name>
    <dbReference type="NCBI Taxonomy" id="6359"/>
    <lineage>
        <taxon>Eukaryota</taxon>
        <taxon>Metazoa</taxon>
        <taxon>Spiralia</taxon>
        <taxon>Lophotrochozoa</taxon>
        <taxon>Annelida</taxon>
        <taxon>Polychaeta</taxon>
        <taxon>Errantia</taxon>
        <taxon>Phyllodocida</taxon>
        <taxon>Nereididae</taxon>
        <taxon>Platynereis</taxon>
    </lineage>
</organism>
<feature type="compositionally biased region" description="Acidic residues" evidence="11">
    <location>
        <begin position="1366"/>
        <end position="1379"/>
    </location>
</feature>
<protein>
    <submittedName>
        <fullName evidence="15">CHD6/7/8/9</fullName>
    </submittedName>
</protein>
<feature type="compositionally biased region" description="Basic and acidic residues" evidence="11">
    <location>
        <begin position="2942"/>
        <end position="2952"/>
    </location>
</feature>
<feature type="compositionally biased region" description="Basic and acidic residues" evidence="11">
    <location>
        <begin position="529"/>
        <end position="539"/>
    </location>
</feature>
<dbReference type="Pfam" id="PF00176">
    <property type="entry name" value="SNF2-rel_dom"/>
    <property type="match status" value="1"/>
</dbReference>
<evidence type="ECO:0000259" key="14">
    <source>
        <dbReference type="PROSITE" id="PS51194"/>
    </source>
</evidence>
<dbReference type="EMBL" id="MW250941">
    <property type="protein sequence ID" value="QVX32607.1"/>
    <property type="molecule type" value="mRNA"/>
</dbReference>
<feature type="compositionally biased region" description="Acidic residues" evidence="11">
    <location>
        <begin position="553"/>
        <end position="567"/>
    </location>
</feature>
<feature type="region of interest" description="Disordered" evidence="11">
    <location>
        <begin position="1949"/>
        <end position="2174"/>
    </location>
</feature>
<feature type="compositionally biased region" description="Low complexity" evidence="11">
    <location>
        <begin position="2406"/>
        <end position="2425"/>
    </location>
</feature>
<keyword evidence="3" id="KW-0547">Nucleotide-binding</keyword>
<evidence type="ECO:0000256" key="8">
    <source>
        <dbReference type="ARBA" id="ARBA00023125"/>
    </source>
</evidence>
<feature type="compositionally biased region" description="Basic residues" evidence="11">
    <location>
        <begin position="1383"/>
        <end position="1398"/>
    </location>
</feature>
<feature type="compositionally biased region" description="Basic and acidic residues" evidence="11">
    <location>
        <begin position="199"/>
        <end position="241"/>
    </location>
</feature>
<evidence type="ECO:0000256" key="2">
    <source>
        <dbReference type="ARBA" id="ARBA00022737"/>
    </source>
</evidence>
<dbReference type="InterPro" id="IPR023780">
    <property type="entry name" value="Chromo_domain"/>
</dbReference>
<feature type="region of interest" description="Disordered" evidence="11">
    <location>
        <begin position="2222"/>
        <end position="2243"/>
    </location>
</feature>
<dbReference type="InterPro" id="IPR000953">
    <property type="entry name" value="Chromo/chromo_shadow_dom"/>
</dbReference>
<dbReference type="PROSITE" id="PS51192">
    <property type="entry name" value="HELICASE_ATP_BIND_1"/>
    <property type="match status" value="1"/>
</dbReference>
<feature type="compositionally biased region" description="Basic and acidic residues" evidence="11">
    <location>
        <begin position="134"/>
        <end position="144"/>
    </location>
</feature>
<proteinExistence type="evidence at transcript level"/>
<dbReference type="CDD" id="cd18668">
    <property type="entry name" value="CD1_tandem_CHD5-9_like"/>
    <property type="match status" value="1"/>
</dbReference>
<name>A0A8E7IYK6_PLADU</name>
<dbReference type="InterPro" id="IPR049730">
    <property type="entry name" value="SNF2/RAD54-like_C"/>
</dbReference>
<feature type="domain" description="Chromo" evidence="12">
    <location>
        <begin position="673"/>
        <end position="739"/>
    </location>
</feature>
<evidence type="ECO:0000256" key="9">
    <source>
        <dbReference type="ARBA" id="ARBA00023163"/>
    </source>
</evidence>
<feature type="region of interest" description="Disordered" evidence="11">
    <location>
        <begin position="2753"/>
        <end position="3033"/>
    </location>
</feature>
<keyword evidence="5" id="KW-0067">ATP-binding</keyword>
<feature type="compositionally biased region" description="Basic residues" evidence="11">
    <location>
        <begin position="242"/>
        <end position="255"/>
    </location>
</feature>
<feature type="compositionally biased region" description="Polar residues" evidence="11">
    <location>
        <begin position="96"/>
        <end position="107"/>
    </location>
</feature>
<evidence type="ECO:0000256" key="3">
    <source>
        <dbReference type="ARBA" id="ARBA00022741"/>
    </source>
</evidence>
<dbReference type="Pfam" id="PF00271">
    <property type="entry name" value="Helicase_C"/>
    <property type="match status" value="1"/>
</dbReference>
<dbReference type="Pfam" id="PF07533">
    <property type="entry name" value="BRK"/>
    <property type="match status" value="2"/>
</dbReference>
<feature type="compositionally biased region" description="Low complexity" evidence="11">
    <location>
        <begin position="2846"/>
        <end position="2859"/>
    </location>
</feature>
<dbReference type="InterPro" id="IPR001650">
    <property type="entry name" value="Helicase_C-like"/>
</dbReference>
<dbReference type="FunFam" id="3.40.50.10810:FF:000003">
    <property type="entry name" value="chromodomain-helicase-DNA-binding protein 8 isoform X4"/>
    <property type="match status" value="1"/>
</dbReference>
<feature type="compositionally biased region" description="Basic and acidic residues" evidence="11">
    <location>
        <begin position="2997"/>
        <end position="3033"/>
    </location>
</feature>
<dbReference type="InterPro" id="IPR014001">
    <property type="entry name" value="Helicase_ATP-bd"/>
</dbReference>
<feature type="compositionally biased region" description="Polar residues" evidence="11">
    <location>
        <begin position="2294"/>
        <end position="2308"/>
    </location>
</feature>
<dbReference type="GO" id="GO:0005634">
    <property type="term" value="C:nucleus"/>
    <property type="evidence" value="ECO:0007669"/>
    <property type="project" value="UniProtKB-SubCell"/>
</dbReference>
<feature type="compositionally biased region" description="Low complexity" evidence="11">
    <location>
        <begin position="1"/>
        <end position="45"/>
    </location>
</feature>
<feature type="region of interest" description="Disordered" evidence="11">
    <location>
        <begin position="1640"/>
        <end position="1703"/>
    </location>
</feature>
<feature type="compositionally biased region" description="Polar residues" evidence="11">
    <location>
        <begin position="1677"/>
        <end position="1689"/>
    </location>
</feature>
<dbReference type="SMART" id="SM00487">
    <property type="entry name" value="DEXDc"/>
    <property type="match status" value="1"/>
</dbReference>
<evidence type="ECO:0000256" key="5">
    <source>
        <dbReference type="ARBA" id="ARBA00022840"/>
    </source>
</evidence>
<feature type="compositionally biased region" description="Low complexity" evidence="11">
    <location>
        <begin position="2227"/>
        <end position="2238"/>
    </location>
</feature>
<evidence type="ECO:0000256" key="7">
    <source>
        <dbReference type="ARBA" id="ARBA00023015"/>
    </source>
</evidence>
<feature type="compositionally biased region" description="Basic and acidic residues" evidence="11">
    <location>
        <begin position="2774"/>
        <end position="2796"/>
    </location>
</feature>
<feature type="compositionally biased region" description="Basic and acidic residues" evidence="11">
    <location>
        <begin position="277"/>
        <end position="288"/>
    </location>
</feature>
<dbReference type="PROSITE" id="PS50013">
    <property type="entry name" value="CHROMO_2"/>
    <property type="match status" value="1"/>
</dbReference>
<keyword evidence="9" id="KW-0804">Transcription</keyword>
<evidence type="ECO:0000256" key="10">
    <source>
        <dbReference type="ARBA" id="ARBA00023242"/>
    </source>
</evidence>
<dbReference type="PROSITE" id="PS51194">
    <property type="entry name" value="HELICASE_CTER"/>
    <property type="match status" value="1"/>
</dbReference>
<dbReference type="SMART" id="SM00592">
    <property type="entry name" value="BRK"/>
    <property type="match status" value="2"/>
</dbReference>
<feature type="domain" description="Helicase ATP-binding" evidence="13">
    <location>
        <begin position="774"/>
        <end position="948"/>
    </location>
</feature>
<feature type="compositionally biased region" description="Basic and acidic residues" evidence="11">
    <location>
        <begin position="156"/>
        <end position="166"/>
    </location>
</feature>
<feature type="region of interest" description="Disordered" evidence="11">
    <location>
        <begin position="1366"/>
        <end position="1407"/>
    </location>
</feature>
<feature type="compositionally biased region" description="Low complexity" evidence="11">
    <location>
        <begin position="2682"/>
        <end position="2706"/>
    </location>
</feature>
<feature type="compositionally biased region" description="Polar residues" evidence="11">
    <location>
        <begin position="398"/>
        <end position="408"/>
    </location>
</feature>
<feature type="region of interest" description="Disordered" evidence="11">
    <location>
        <begin position="2661"/>
        <end position="2710"/>
    </location>
</feature>
<dbReference type="Pfam" id="PF00385">
    <property type="entry name" value="Chromo"/>
    <property type="match status" value="1"/>
</dbReference>
<reference evidence="15" key="1">
    <citation type="journal article" date="2020" name="bioRxiv">
        <title>DNA methylation during development and regeneration of the annelid Platynereis dumerilii.</title>
        <authorList>
            <person name="Planques A."/>
            <person name="Kerner P."/>
            <person name="Ferry L."/>
            <person name="Grunau C."/>
            <person name="Gazave E."/>
            <person name="Vervoort M."/>
        </authorList>
    </citation>
    <scope>NUCLEOTIDE SEQUENCE</scope>
</reference>
<dbReference type="InterPro" id="IPR006576">
    <property type="entry name" value="BRK_domain"/>
</dbReference>
<feature type="compositionally biased region" description="Basic residues" evidence="11">
    <location>
        <begin position="1503"/>
        <end position="1512"/>
    </location>
</feature>
<dbReference type="CDD" id="cd18793">
    <property type="entry name" value="SF2_C_SNF"/>
    <property type="match status" value="1"/>
</dbReference>
<dbReference type="PANTHER" id="PTHR46850">
    <property type="entry name" value="CHROMODOMAIN-HELICASE-DNA-BINDING PROTEIN 9"/>
    <property type="match status" value="1"/>
</dbReference>
<dbReference type="InterPro" id="IPR051493">
    <property type="entry name" value="CHD"/>
</dbReference>
<dbReference type="GO" id="GO:0005524">
    <property type="term" value="F:ATP binding"/>
    <property type="evidence" value="ECO:0007669"/>
    <property type="project" value="UniProtKB-KW"/>
</dbReference>
<feature type="domain" description="Helicase C-terminal" evidence="14">
    <location>
        <begin position="1088"/>
        <end position="1256"/>
    </location>
</feature>
<dbReference type="CDD" id="cd18663">
    <property type="entry name" value="CD2_tandem_CHD5-9_like"/>
    <property type="match status" value="1"/>
</dbReference>
<keyword evidence="10" id="KW-0539">Nucleus</keyword>
<keyword evidence="6" id="KW-0156">Chromatin regulator</keyword>
<feature type="compositionally biased region" description="Low complexity" evidence="11">
    <location>
        <begin position="2909"/>
        <end position="2924"/>
    </location>
</feature>
<feature type="region of interest" description="Disordered" evidence="11">
    <location>
        <begin position="2406"/>
        <end position="2441"/>
    </location>
</feature>
<comment type="subcellular location">
    <subcellularLocation>
        <location evidence="1">Nucleus</location>
    </subcellularLocation>
</comment>
<feature type="compositionally biased region" description="Basic and acidic residues" evidence="11">
    <location>
        <begin position="2670"/>
        <end position="2681"/>
    </location>
</feature>
<keyword evidence="2" id="KW-0677">Repeat</keyword>
<feature type="compositionally biased region" description="Low complexity" evidence="11">
    <location>
        <begin position="2982"/>
        <end position="2996"/>
    </location>
</feature>
<keyword evidence="8" id="KW-0238">DNA-binding</keyword>
<feature type="compositionally biased region" description="Basic and acidic residues" evidence="11">
    <location>
        <begin position="2082"/>
        <end position="2094"/>
    </location>
</feature>
<evidence type="ECO:0000259" key="13">
    <source>
        <dbReference type="PROSITE" id="PS51192"/>
    </source>
</evidence>
<feature type="compositionally biased region" description="Basic and acidic residues" evidence="11">
    <location>
        <begin position="1949"/>
        <end position="1961"/>
    </location>
</feature>
<feature type="compositionally biased region" description="Basic and acidic residues" evidence="11">
    <location>
        <begin position="2805"/>
        <end position="2821"/>
    </location>
</feature>
<feature type="compositionally biased region" description="Low complexity" evidence="11">
    <location>
        <begin position="145"/>
        <end position="155"/>
    </location>
</feature>
<dbReference type="SMART" id="SM00490">
    <property type="entry name" value="HELICc"/>
    <property type="match status" value="1"/>
</dbReference>
<feature type="compositionally biased region" description="Basic residues" evidence="11">
    <location>
        <begin position="185"/>
        <end position="198"/>
    </location>
</feature>
<sequence>MQGPQMQGQPLPQQPPRMQGPMPGPMQGPMQGPMHGQPSLNQQQPPQVPGPPQMPGQPPVSQDGIPVSTPPLNNGMPPTPGVPNTNGPGGAMVSLLGQQNQPQSNGDGQPIPSTILDGVEETPPPVKKKKKRAPKSEKAQEKANKIINEAIAKAQAEGKDIPKVVESENAENSEQPAEGEEGEKKKKPKKPRTPRPKKDKAEKEREKAEKDKEKAEKAAAKLAAKEAAKEERAKQAAEKKVKFVPKPKSSKKKKLPPATFMKIKKRKRKNSDDGSDVDIKMEDTGSAKEEDDDFSNKRRSGRNTKRKKYLDDIDLNLSDDDSMLKPQAAENDQGAVVKPETVLQAPEEDVLIVEKILGSRIGKRAIPKVQEVVEPEEPEVNVETSPKKEESKKDSTKVSENADNADSATETEDNVETGDAEKKDEGKEEVKDEVKDTEGAEKDEKMETTEEKSEEEKSESTKEEVSMETKSSEAAVAESADTKTDQHEDGESADTSLDESKDNLIIDEDAESNKDTTKDSEAEINGDEDANKSESKPENGEESEKDSKSESMEVVENDESKEEEQTEEKDKKEEKKKKKKEEKKKEETKKEEKTEEKKEEVKEEDVEYVEVEEFFVKYKNFSYLHCEWRTEDELLLGDKRVSQKIKRYRMKKLQMNSYFAELDEDELFNPDYVEVDRVLAESTVNDPNTGEEHKHYLVKWRALAYEDSTWEMANDVDKSKIEAFRRFQEPPPEEEREERARPGSKEWKKVEKQQAYKNNNVLREYQLEGVNWLTFCWYNKQNCILADEMGLGKTVQSITFIQEVVNYGIRGPFLIIVPLSTVGNWQREFETWTDINCVVYHGSTPSRNMLQEYELYFKDEDGNRIPDCYKFQAIITTYEMIISDLELFSSIEWRMLIIDEAHRLKNTKCKLIEGLRCVDIEHKVLLTGTPLQNNIDELFSLLNFLEPKQFVSSEAFLVDFGDLKSETQVDKLKAILKPMMLRRLKEDVEKNLAAKEETIVEVELTNIQKKYYRAILERNFTFLSKGGSSSNMPNLMNTVMELRKCCNHPYLVLGAEEKILEEEREKKRKLESEDILQAMVQSSGKLVLVDKLLPKLKAGNHKVLIFSQMIRVLDILEDYLIANHYLYERLDGRIRGNIRQEAIDRFSKPDSDRFAFLICTKAGGLGINLTAADTVIIYDSDWNPQNDLQAQARCHRIGQTKEVKIYRLITRNTYEREMFDRASLKLGLDKAVLQSMGGKDIKDNQQLSKKEIEELLKKGAYGALMDDDNQGDQFCEEDIDQILKRRTQVITLESGEKGSTFAKASFSMSGNSTDISIDDPEFWQKWAKKAELDMDEINNKDNLIIEMPRQRKQTARYGNQDMLSEMEEAEYDSEDEDDETQRGKGKKGMRPPGKRGRKNKEDDFFDPDEECGGLYGRSEMFKVEKNVLVYGWGRWEAVINHARFKKRMSEEDVSTIARAMLLYSLIYYKGDDRIKQFILDLTTATQGGEEFKNHSGLSAPVPRGRKGKKNKKDQKGQQSAIEQEIAKSGFDPENILIDEGYKKHLQRHANKVLLRVRLLYYIRQEVIGDQAEKVFQNLPYNQIDIPHPYCDGDPPTYWWDEDADRSLLIGIFKHGYEKYNTMRQDPKLIFLQKCGPPDSKAVAAEMNDDGDGISNDVDDETKDKDDEDEELLDDGSRASTPSKKSTNSEPIGDMNAEVGKMPFPSTADLNARLRRLITSYQRNHKKNVIKQEQYARRMERRERFEAEIHEREIRKRVQQQRWSRREETDFYKALNCFGIERERLSKKFIWTTFRQLAHLDRKYDETLTEYFLAFQHMCMLVCKRFKTEEEAVPPNSLLVEPLTEDRASKCLARVELLLKVREEILWHPKLGERLKLCEASPDLPEWWVPGSHDKELLIGAAKHGVSRTDIHILHDPKLVFKEVLTKYMASLAAKAGAVKIEAKDETVIKEEEKSEIKKEAGEKEEDEGEQKVVKEEVKEEKEGKEGKENCDVKKEGDEKSVKEESVKKELDGDVEMKEEKSVKEEGEDVKEEQKNGKEEQKDVDSVKEEEEKMDVDEDDVKKEKKGKEDKDVKEELEDKMETDDKEKKSSKEKEDKEEENGPLSSSDEKMPELAKEEDKVDDKEINDKMPKLEESLPPTLEENPLTVLQRNINKLADPERANTPSTPGAEDTDDTIENKIHDAFGATPIHWPKDKVLFKRLEQICYCIEKGEWCAKKYTKLAESNPDSRSSTPSGTPRPDNDYVLNTTEAQARLYQGDSGLKMTFHKKRRRRTKAEMEADRIRAMNELMGASSDADSMSESGLLNGNADSPMHIPKAEDEWSLSGMSTPGSDRKQQQQDGMYSSSAKKRGRKRKIDKLLEAAAEAAAQGNQSLAAANMSAAEMLAAAKKQPLFASPSGYSSLVASPNVASPNVSSSPTPNRTNPSTPVPPSGSMPGALDPEGRVSVINLEDGSRLKGEKAPRRSELVAWLKEHPGYIVEHPEHEEEEVAMELNKALEGSRRRRKVRLDPNAMDLDNLQGDENVTVINRETGKKITGAKAPPLRYLGEWLEKNPEYDVEAKWGSIVAAWGTLPERYHKRILKPSGRGRKPNSVLNATRTPGDLFTAAGLNASYAQLASAGLLSGYPKMPMGFGGIPGLGFNPMYAAQLAQFGMLQGLTKEEGQLAEEEEPQEKPKSKEEKKSSSSSSPAKSKASPGSTKSPSTSSSSNITPHPSFPLMYNPMMFMNNPLFAQSLAAGFTLPSGLPTSFASLASQGKLPNGTAVDSEEDAPPNKHAKSDRSDRDGRRDRDKIKSKDRMSSSSSKHLSAKEILAKDLSAKHYAKDLSAPKSMSMKMNSSSPRDLSVKDLSSLSHSGSQPGSHSHSRHSHSSPQDLSVKRPSSKDHSQRSSRSLMDEVQDLSAPVDFSKKKSTSPSAAASSSLLSSLSHIGKKKDSDASSSQPVDLVKKDKPKKGLGDIIGKLKAVKEKELEKPKSQSQATPAGRSLLQTDSKSKSSSSTPHKDSLTPPKERSNPRKSDPSPKKSTHESRNSDEMDS</sequence>
<dbReference type="InterPro" id="IPR056342">
    <property type="entry name" value="HTH_CHD6-9"/>
</dbReference>
<feature type="compositionally biased region" description="Basic residues" evidence="11">
    <location>
        <begin position="297"/>
        <end position="308"/>
    </location>
</feature>
<evidence type="ECO:0000256" key="1">
    <source>
        <dbReference type="ARBA" id="ARBA00004123"/>
    </source>
</evidence>
<dbReference type="GO" id="GO:0006325">
    <property type="term" value="P:chromatin organization"/>
    <property type="evidence" value="ECO:0007669"/>
    <property type="project" value="UniProtKB-KW"/>
</dbReference>
<feature type="compositionally biased region" description="Basic and acidic residues" evidence="11">
    <location>
        <begin position="419"/>
        <end position="471"/>
    </location>
</feature>
<dbReference type="Pfam" id="PF23078">
    <property type="entry name" value="HTH_CHD6-9"/>
    <property type="match status" value="1"/>
</dbReference>
<keyword evidence="4" id="KW-0378">Hydrolase</keyword>
<feature type="compositionally biased region" description="Basic and acidic residues" evidence="11">
    <location>
        <begin position="2106"/>
        <end position="2134"/>
    </location>
</feature>
<dbReference type="FunFam" id="3.40.50.300:FF:000015">
    <property type="entry name" value="chromodomain-helicase-DNA-binding protein 9 isoform X1"/>
    <property type="match status" value="1"/>
</dbReference>
<evidence type="ECO:0000256" key="4">
    <source>
        <dbReference type="ARBA" id="ARBA00022801"/>
    </source>
</evidence>
<accession>A0A8E7IYK6</accession>
<feature type="compositionally biased region" description="Acidic residues" evidence="11">
    <location>
        <begin position="409"/>
        <end position="418"/>
    </location>
</feature>
<dbReference type="CDD" id="cd17995">
    <property type="entry name" value="DEXHc_CHD6_7_8_9"/>
    <property type="match status" value="1"/>
</dbReference>
<evidence type="ECO:0000259" key="12">
    <source>
        <dbReference type="PROSITE" id="PS50013"/>
    </source>
</evidence>
<feature type="compositionally biased region" description="Basic and acidic residues" evidence="11">
    <location>
        <begin position="480"/>
        <end position="490"/>
    </location>
</feature>
<feature type="compositionally biased region" description="Basic and acidic residues" evidence="11">
    <location>
        <begin position="511"/>
        <end position="521"/>
    </location>
</feature>
<evidence type="ECO:0000313" key="15">
    <source>
        <dbReference type="EMBL" id="QVX32607.1"/>
    </source>
</evidence>
<feature type="compositionally biased region" description="Basic and acidic residues" evidence="11">
    <location>
        <begin position="2961"/>
        <end position="2971"/>
    </location>
</feature>
<feature type="compositionally biased region" description="Acidic residues" evidence="11">
    <location>
        <begin position="312"/>
        <end position="321"/>
    </location>
</feature>
<feature type="region of interest" description="Disordered" evidence="11">
    <location>
        <begin position="1"/>
        <end position="340"/>
    </location>
</feature>
<keyword evidence="7" id="KW-0805">Transcription regulation</keyword>
<feature type="compositionally biased region" description="Low complexity" evidence="11">
    <location>
        <begin position="2827"/>
        <end position="2837"/>
    </location>
</feature>
<feature type="compositionally biased region" description="Pro residues" evidence="11">
    <location>
        <begin position="46"/>
        <end position="58"/>
    </location>
</feature>
<feature type="region of interest" description="Disordered" evidence="11">
    <location>
        <begin position="2292"/>
        <end position="2353"/>
    </location>
</feature>
<feature type="compositionally biased region" description="Acidic residues" evidence="11">
    <location>
        <begin position="1646"/>
        <end position="1673"/>
    </location>
</feature>
<dbReference type="InterPro" id="IPR000330">
    <property type="entry name" value="SNF2_N"/>
</dbReference>
<feature type="compositionally biased region" description="Basic and acidic residues" evidence="11">
    <location>
        <begin position="385"/>
        <end position="397"/>
    </location>
</feature>
<feature type="region of interest" description="Disordered" evidence="11">
    <location>
        <begin position="1489"/>
        <end position="1520"/>
    </location>
</feature>
<dbReference type="PANTHER" id="PTHR46850:SF1">
    <property type="entry name" value="CHROMODOMAIN-HELICASE-DNA-BINDING PROTEIN 9"/>
    <property type="match status" value="1"/>
</dbReference>
<dbReference type="GO" id="GO:0016787">
    <property type="term" value="F:hydrolase activity"/>
    <property type="evidence" value="ECO:0007669"/>
    <property type="project" value="UniProtKB-KW"/>
</dbReference>
<dbReference type="SMART" id="SM00298">
    <property type="entry name" value="CHROMO"/>
    <property type="match status" value="2"/>
</dbReference>
<feature type="compositionally biased region" description="Basic and acidic residues" evidence="11">
    <location>
        <begin position="583"/>
        <end position="601"/>
    </location>
</feature>
<feature type="compositionally biased region" description="Basic and acidic residues" evidence="11">
    <location>
        <begin position="1969"/>
        <end position="2024"/>
    </location>
</feature>